<accession>A0ABT1A461</accession>
<dbReference type="EMBL" id="JAGSOV010000046">
    <property type="protein sequence ID" value="MCO1657790.1"/>
    <property type="molecule type" value="Genomic_DNA"/>
</dbReference>
<evidence type="ECO:0000313" key="9">
    <source>
        <dbReference type="EMBL" id="MCO1657790.1"/>
    </source>
</evidence>
<feature type="transmembrane region" description="Helical" evidence="8">
    <location>
        <begin position="362"/>
        <end position="381"/>
    </location>
</feature>
<evidence type="ECO:0000256" key="8">
    <source>
        <dbReference type="SAM" id="Phobius"/>
    </source>
</evidence>
<evidence type="ECO:0000256" key="3">
    <source>
        <dbReference type="ARBA" id="ARBA00022679"/>
    </source>
</evidence>
<feature type="transmembrane region" description="Helical" evidence="8">
    <location>
        <begin position="401"/>
        <end position="417"/>
    </location>
</feature>
<evidence type="ECO:0000313" key="10">
    <source>
        <dbReference type="Proteomes" id="UP001165283"/>
    </source>
</evidence>
<proteinExistence type="inferred from homology"/>
<keyword evidence="4 8" id="KW-0812">Transmembrane</keyword>
<name>A0ABT1A461_9PSEU</name>
<evidence type="ECO:0000256" key="2">
    <source>
        <dbReference type="ARBA" id="ARBA00022475"/>
    </source>
</evidence>
<keyword evidence="5 8" id="KW-1133">Transmembrane helix</keyword>
<dbReference type="InterPro" id="IPR018584">
    <property type="entry name" value="GT87"/>
</dbReference>
<keyword evidence="6 8" id="KW-0472">Membrane</keyword>
<feature type="transmembrane region" description="Helical" evidence="8">
    <location>
        <begin position="206"/>
        <end position="226"/>
    </location>
</feature>
<comment type="subcellular location">
    <subcellularLocation>
        <location evidence="1">Cell membrane</location>
        <topology evidence="1">Multi-pass membrane protein</topology>
    </subcellularLocation>
</comment>
<comment type="similarity">
    <text evidence="7">Belongs to the glycosyltransferase 87 family.</text>
</comment>
<keyword evidence="3" id="KW-0808">Transferase</keyword>
<keyword evidence="10" id="KW-1185">Reference proteome</keyword>
<feature type="transmembrane region" description="Helical" evidence="8">
    <location>
        <begin position="104"/>
        <end position="123"/>
    </location>
</feature>
<organism evidence="9 10">
    <name type="scientific">Pseudonocardia humida</name>
    <dbReference type="NCBI Taxonomy" id="2800819"/>
    <lineage>
        <taxon>Bacteria</taxon>
        <taxon>Bacillati</taxon>
        <taxon>Actinomycetota</taxon>
        <taxon>Actinomycetes</taxon>
        <taxon>Pseudonocardiales</taxon>
        <taxon>Pseudonocardiaceae</taxon>
        <taxon>Pseudonocardia</taxon>
    </lineage>
</organism>
<gene>
    <name evidence="9" type="ORF">KDL28_22260</name>
</gene>
<reference evidence="9" key="1">
    <citation type="submission" date="2021-04" db="EMBL/GenBank/DDBJ databases">
        <title>Pseudonocardia sp. nov., isolated from sandy soil of mangrove forest.</title>
        <authorList>
            <person name="Zan Z."/>
            <person name="Huang R."/>
            <person name="Liu W."/>
        </authorList>
    </citation>
    <scope>NUCLEOTIDE SEQUENCE</scope>
    <source>
        <strain evidence="9">S2-4</strain>
    </source>
</reference>
<sequence>MTVVPAARSRAERYALALLRRPRRVLLVAVPLLALALAGVVVHTGGRHIDLEVYRFGVQAWLAGGDLYGPLPETSGHIALPFIYPPFAAVLMVPLAVVPWTASWVALLALSTAALGATLYVVARRLWPGGGPGGALSVASLALPLCLLVEPGRAIDFERPIEGIQRATLSLEPIMQTIEFGQVNLLLMALVAADCLVARPRWRRGLLVGLAAAIKLTPAAFVLYFLVRRDYRAAVTAAVTGVVATVVGFVVAPGQSWTFWLDNPTGGVSGSPFFTNQTFEAVLVRAGVDGLPLTAGWLLLSAALLAVALPVIRRADAPLALMATAGVALLVSPTSWSHHWVWIAPALLVMAATAWQRRSAVWAAATVLTAAVFVLAPHQWLPRAGSVELTWSTTDQVLGSTYVWFTVLLFVLVRVGLPAGRADDPAAGPTPDTTR</sequence>
<feature type="transmembrane region" description="Helical" evidence="8">
    <location>
        <begin position="294"/>
        <end position="312"/>
    </location>
</feature>
<keyword evidence="2" id="KW-1003">Cell membrane</keyword>
<feature type="transmembrane region" description="Helical" evidence="8">
    <location>
        <begin position="25"/>
        <end position="46"/>
    </location>
</feature>
<evidence type="ECO:0000256" key="7">
    <source>
        <dbReference type="ARBA" id="ARBA00024033"/>
    </source>
</evidence>
<evidence type="ECO:0000256" key="5">
    <source>
        <dbReference type="ARBA" id="ARBA00022989"/>
    </source>
</evidence>
<feature type="transmembrane region" description="Helical" evidence="8">
    <location>
        <begin position="233"/>
        <end position="252"/>
    </location>
</feature>
<dbReference type="Proteomes" id="UP001165283">
    <property type="component" value="Unassembled WGS sequence"/>
</dbReference>
<evidence type="ECO:0000256" key="6">
    <source>
        <dbReference type="ARBA" id="ARBA00023136"/>
    </source>
</evidence>
<evidence type="ECO:0000256" key="4">
    <source>
        <dbReference type="ARBA" id="ARBA00022692"/>
    </source>
</evidence>
<evidence type="ECO:0000256" key="1">
    <source>
        <dbReference type="ARBA" id="ARBA00004651"/>
    </source>
</evidence>
<protein>
    <submittedName>
        <fullName evidence="9">DUF2029 domain-containing protein</fullName>
    </submittedName>
</protein>
<dbReference type="Pfam" id="PF09594">
    <property type="entry name" value="GT87"/>
    <property type="match status" value="1"/>
</dbReference>
<feature type="transmembrane region" description="Helical" evidence="8">
    <location>
        <begin position="78"/>
        <end position="97"/>
    </location>
</feature>
<comment type="caution">
    <text evidence="9">The sequence shown here is derived from an EMBL/GenBank/DDBJ whole genome shotgun (WGS) entry which is preliminary data.</text>
</comment>